<evidence type="ECO:0000256" key="1">
    <source>
        <dbReference type="SAM" id="MobiDB-lite"/>
    </source>
</evidence>
<reference evidence="2 3" key="1">
    <citation type="submission" date="2023-05" db="EMBL/GenBank/DDBJ databases">
        <title>B98-5 Cell Line De Novo Hybrid Assembly: An Optical Mapping Approach.</title>
        <authorList>
            <person name="Kananen K."/>
            <person name="Auerbach J.A."/>
            <person name="Kautto E."/>
            <person name="Blachly J.S."/>
        </authorList>
    </citation>
    <scope>NUCLEOTIDE SEQUENCE [LARGE SCALE GENOMIC DNA]</scope>
    <source>
        <strain evidence="2">B95-8</strain>
        <tissue evidence="2">Cell line</tissue>
    </source>
</reference>
<accession>A0ABQ9TRH4</accession>
<evidence type="ECO:0000313" key="3">
    <source>
        <dbReference type="Proteomes" id="UP001266305"/>
    </source>
</evidence>
<dbReference type="Proteomes" id="UP001266305">
    <property type="component" value="Unassembled WGS sequence"/>
</dbReference>
<dbReference type="PANTHER" id="PTHR10102">
    <property type="entry name" value="DNA-DIRECTED RNA POLYMERASE, MITOCHONDRIAL"/>
    <property type="match status" value="1"/>
</dbReference>
<evidence type="ECO:0000313" key="2">
    <source>
        <dbReference type="EMBL" id="KAK2086782.1"/>
    </source>
</evidence>
<organism evidence="2 3">
    <name type="scientific">Saguinus oedipus</name>
    <name type="common">Cotton-top tamarin</name>
    <name type="synonym">Oedipomidas oedipus</name>
    <dbReference type="NCBI Taxonomy" id="9490"/>
    <lineage>
        <taxon>Eukaryota</taxon>
        <taxon>Metazoa</taxon>
        <taxon>Chordata</taxon>
        <taxon>Craniata</taxon>
        <taxon>Vertebrata</taxon>
        <taxon>Euteleostomi</taxon>
        <taxon>Mammalia</taxon>
        <taxon>Eutheria</taxon>
        <taxon>Euarchontoglires</taxon>
        <taxon>Primates</taxon>
        <taxon>Haplorrhini</taxon>
        <taxon>Platyrrhini</taxon>
        <taxon>Cebidae</taxon>
        <taxon>Callitrichinae</taxon>
        <taxon>Saguinus</taxon>
    </lineage>
</organism>
<comment type="caution">
    <text evidence="2">The sequence shown here is derived from an EMBL/GenBank/DDBJ whole genome shotgun (WGS) entry which is preliminary data.</text>
</comment>
<feature type="region of interest" description="Disordered" evidence="1">
    <location>
        <begin position="59"/>
        <end position="82"/>
    </location>
</feature>
<keyword evidence="3" id="KW-1185">Reference proteome</keyword>
<protein>
    <submittedName>
        <fullName evidence="2">Uncharacterized protein</fullName>
    </submittedName>
</protein>
<feature type="region of interest" description="Disordered" evidence="1">
    <location>
        <begin position="191"/>
        <end position="212"/>
    </location>
</feature>
<dbReference type="InterPro" id="IPR002092">
    <property type="entry name" value="DNA-dir_Rpol_phage-type"/>
</dbReference>
<dbReference type="PANTHER" id="PTHR10102:SF0">
    <property type="entry name" value="DNA-DIRECTED RNA POLYMERASE, MITOCHONDRIAL"/>
    <property type="match status" value="1"/>
</dbReference>
<gene>
    <name evidence="2" type="ORF">P7K49_032689</name>
</gene>
<name>A0ABQ9TRH4_SAGOE</name>
<sequence>MPPLPPHLVTASPYPSDVMEKPAMPGCHFLRRKPGQEQVRLGAEGPRGSILEASLEDVLRSSGGRGQRPRGSRPEHVGGWSGRWPGGAVQRILVGARLGCEFREARVERCGRGGGCVCLERSGDLRTLSSAGTGIHTSGPSESSRLCLLAQLGVWRDRPLPLTVLQARVRQLQAESVSEVTVNRVDVARLPEHGSGDGGCQPPTKVQPGAEGTTPGLFVHWAKRLDKDKRIQQMRRQRLEKQLQKRAQNPGFSPEAKRLHVEPRLLSKQLTTCLQGCTQEVAESPWEEQLTQVLQEAPRKLSLDKKLGQQLKTRFANRQQKILAFLKCCLLTGHQSLAHHLLVTHHSRGRSQKLLTLDMYNTVMLGWARQVLCFVS</sequence>
<dbReference type="EMBL" id="JASSZA010000019">
    <property type="protein sequence ID" value="KAK2086782.1"/>
    <property type="molecule type" value="Genomic_DNA"/>
</dbReference>
<proteinExistence type="predicted"/>